<name>M3Y4R8_MUSPF</name>
<feature type="compositionally biased region" description="Low complexity" evidence="1">
    <location>
        <begin position="96"/>
        <end position="119"/>
    </location>
</feature>
<protein>
    <submittedName>
        <fullName evidence="2">Uncharacterized protein</fullName>
    </submittedName>
</protein>
<reference evidence="2" key="1">
    <citation type="submission" date="2024-06" db="UniProtKB">
        <authorList>
            <consortium name="Ensembl"/>
        </authorList>
    </citation>
    <scope>IDENTIFICATION</scope>
</reference>
<dbReference type="HOGENOM" id="CLU_1717451_0_0_1"/>
<proteinExistence type="predicted"/>
<dbReference type="AlphaFoldDB" id="M3Y4R8"/>
<feature type="compositionally biased region" description="Gly residues" evidence="1">
    <location>
        <begin position="47"/>
        <end position="56"/>
    </location>
</feature>
<dbReference type="Ensembl" id="ENSMPUT00000006428.1">
    <property type="protein sequence ID" value="ENSMPUP00000006319.1"/>
    <property type="gene ID" value="ENSMPUG00000006373.1"/>
</dbReference>
<organism evidence="2">
    <name type="scientific">Mustela putorius furo</name>
    <name type="common">European domestic ferret</name>
    <name type="synonym">Mustela furo</name>
    <dbReference type="NCBI Taxonomy" id="9669"/>
    <lineage>
        <taxon>Eukaryota</taxon>
        <taxon>Metazoa</taxon>
        <taxon>Chordata</taxon>
        <taxon>Craniata</taxon>
        <taxon>Vertebrata</taxon>
        <taxon>Euteleostomi</taxon>
        <taxon>Mammalia</taxon>
        <taxon>Eutheria</taxon>
        <taxon>Laurasiatheria</taxon>
        <taxon>Carnivora</taxon>
        <taxon>Caniformia</taxon>
        <taxon>Musteloidea</taxon>
        <taxon>Mustelidae</taxon>
        <taxon>Mustelinae</taxon>
        <taxon>Mustela</taxon>
    </lineage>
</organism>
<accession>M3Y4R8</accession>
<dbReference type="InParanoid" id="M3Y4R8"/>
<feature type="compositionally biased region" description="Low complexity" evidence="1">
    <location>
        <begin position="1"/>
        <end position="12"/>
    </location>
</feature>
<feature type="region of interest" description="Disordered" evidence="1">
    <location>
        <begin position="1"/>
        <end position="119"/>
    </location>
</feature>
<evidence type="ECO:0000313" key="2">
    <source>
        <dbReference type="Ensembl" id="ENSMPUP00000006319.1"/>
    </source>
</evidence>
<feature type="compositionally biased region" description="Low complexity" evidence="1">
    <location>
        <begin position="77"/>
        <end position="87"/>
    </location>
</feature>
<sequence>SPARAAPVSASPRPEPQPQPSAPTCFPGAGSAQFCGRARGRLRPRSPGGGAPGRAGGRAKWRAGVGARGGRSRLRLGPRGSRLGPPADARRPPPAARWARGARSLPCADPGGPAEAGRAAGQSLGLRSYVHVCGEHLPFSAKNPNVPPFQLDG</sequence>
<dbReference type="EMBL" id="AEYP01029152">
    <property type="status" value="NOT_ANNOTATED_CDS"/>
    <property type="molecule type" value="Genomic_DNA"/>
</dbReference>
<evidence type="ECO:0000256" key="1">
    <source>
        <dbReference type="SAM" id="MobiDB-lite"/>
    </source>
</evidence>